<reference evidence="1 2" key="1">
    <citation type="submission" date="2023-08" db="EMBL/GenBank/DDBJ databases">
        <title>Pleionea litopenaei sp. nov., isolated from stomach of juvenile Litopenaeus vannamei.</title>
        <authorList>
            <person name="Rho A.M."/>
            <person name="Hwang C.Y."/>
        </authorList>
    </citation>
    <scope>NUCLEOTIDE SEQUENCE [LARGE SCALE GENOMIC DNA]</scope>
    <source>
        <strain evidence="1 2">HL-JVS1</strain>
    </source>
</reference>
<name>A0AA51RUA6_9GAMM</name>
<sequence length="495" mass="57340">MRFAYTLSLLILTGYIGFTQTVAARTREDTKKGMNSLKVEFSTNRIHGLFNFLQAISDKGAWQSPSIKEIFQSSEYNNEVAQQKLSLFVRSNLNLIYDLETGTPYRPARRQIWQLFVMKATQSNSLEDFKERTFGLISNKDHEKIFTALQYFEPIYEKLIWKPEVANLKGLISRASARAKEVDFNQSFAKVLNFFDADWDLSVPFKVYFSPIPNDSGYAVATPQGNILTFSTTSALSTDEQLSIVFHEMVHILFENQSLSIKQNLERRFLESRLPTKSHAYHLLDEALATSIGNGWFYKSLMGELDKEDWYATPYINGQAKAIYPLIEKYLTSERTIDDAFVDEYLALHSEKFPKSHLEITNLFANTSVLASDKIMNHEMLYPMYFNNFNFLRSIETFSPLTNYSEVSKHFQQLSTRILLISSKAELEDIKVSFNHKKNDKIDLNYKSGVIHYYQDSQGVMNFTIMIEKLEDYERAMIKLKEIEYLPNTIGQIDF</sequence>
<organism evidence="1 2">
    <name type="scientific">Pleionea litopenaei</name>
    <dbReference type="NCBI Taxonomy" id="3070815"/>
    <lineage>
        <taxon>Bacteria</taxon>
        <taxon>Pseudomonadati</taxon>
        <taxon>Pseudomonadota</taxon>
        <taxon>Gammaproteobacteria</taxon>
        <taxon>Oceanospirillales</taxon>
        <taxon>Pleioneaceae</taxon>
        <taxon>Pleionea</taxon>
    </lineage>
</organism>
<accession>A0AA51RUA6</accession>
<dbReference type="KEGG" id="plei:Q9312_02630"/>
<dbReference type="Proteomes" id="UP001239782">
    <property type="component" value="Chromosome"/>
</dbReference>
<evidence type="ECO:0000313" key="2">
    <source>
        <dbReference type="Proteomes" id="UP001239782"/>
    </source>
</evidence>
<protein>
    <submittedName>
        <fullName evidence="1">Uncharacterized protein</fullName>
    </submittedName>
</protein>
<gene>
    <name evidence="1" type="ORF">Q9312_02630</name>
</gene>
<dbReference type="RefSeq" id="WP_309202989.1">
    <property type="nucleotide sequence ID" value="NZ_CP133548.1"/>
</dbReference>
<dbReference type="EMBL" id="CP133548">
    <property type="protein sequence ID" value="WMS87831.1"/>
    <property type="molecule type" value="Genomic_DNA"/>
</dbReference>
<dbReference type="AlphaFoldDB" id="A0AA51RUA6"/>
<proteinExistence type="predicted"/>
<keyword evidence="2" id="KW-1185">Reference proteome</keyword>
<evidence type="ECO:0000313" key="1">
    <source>
        <dbReference type="EMBL" id="WMS87831.1"/>
    </source>
</evidence>